<keyword evidence="6" id="KW-0732">Signal</keyword>
<feature type="compositionally biased region" description="Basic and acidic residues" evidence="5">
    <location>
        <begin position="603"/>
        <end position="613"/>
    </location>
</feature>
<gene>
    <name evidence="7" type="ORF">B0H66DRAFT_565417</name>
</gene>
<feature type="compositionally biased region" description="Low complexity" evidence="5">
    <location>
        <begin position="822"/>
        <end position="849"/>
    </location>
</feature>
<keyword evidence="1" id="KW-0547">Nucleotide-binding</keyword>
<proteinExistence type="predicted"/>
<dbReference type="InterPro" id="IPR029048">
    <property type="entry name" value="HSP70_C_sf"/>
</dbReference>
<reference evidence="7" key="2">
    <citation type="submission" date="2023-06" db="EMBL/GenBank/DDBJ databases">
        <authorList>
            <consortium name="Lawrence Berkeley National Laboratory"/>
            <person name="Haridas S."/>
            <person name="Hensen N."/>
            <person name="Bonometti L."/>
            <person name="Westerberg I."/>
            <person name="Brannstrom I.O."/>
            <person name="Guillou S."/>
            <person name="Cros-Aarteil S."/>
            <person name="Calhoun S."/>
            <person name="Kuo A."/>
            <person name="Mondo S."/>
            <person name="Pangilinan J."/>
            <person name="Riley R."/>
            <person name="Labutti K."/>
            <person name="Andreopoulos B."/>
            <person name="Lipzen A."/>
            <person name="Chen C."/>
            <person name="Yanf M."/>
            <person name="Daum C."/>
            <person name="Ng V."/>
            <person name="Clum A."/>
            <person name="Steindorff A."/>
            <person name="Ohm R."/>
            <person name="Martin F."/>
            <person name="Silar P."/>
            <person name="Natvig D."/>
            <person name="Lalanne C."/>
            <person name="Gautier V."/>
            <person name="Ament-Velasquez S.L."/>
            <person name="Kruys A."/>
            <person name="Hutchinson M.I."/>
            <person name="Powell A.J."/>
            <person name="Barry K."/>
            <person name="Miller A.N."/>
            <person name="Grigoriev I.V."/>
            <person name="Debuchy R."/>
            <person name="Gladieux P."/>
            <person name="Thoren M.H."/>
            <person name="Johannesson H."/>
        </authorList>
    </citation>
    <scope>NUCLEOTIDE SEQUENCE</scope>
    <source>
        <strain evidence="7">CBS 118394</strain>
    </source>
</reference>
<evidence type="ECO:0000313" key="8">
    <source>
        <dbReference type="Proteomes" id="UP001283341"/>
    </source>
</evidence>
<dbReference type="GO" id="GO:0005524">
    <property type="term" value="F:ATP binding"/>
    <property type="evidence" value="ECO:0007669"/>
    <property type="project" value="UniProtKB-KW"/>
</dbReference>
<evidence type="ECO:0000256" key="4">
    <source>
        <dbReference type="ARBA" id="ARBA00023186"/>
    </source>
</evidence>
<keyword evidence="2" id="KW-0256">Endoplasmic reticulum</keyword>
<dbReference type="AlphaFoldDB" id="A0AAE0M1E6"/>
<feature type="compositionally biased region" description="Basic and acidic residues" evidence="5">
    <location>
        <begin position="1025"/>
        <end position="1045"/>
    </location>
</feature>
<dbReference type="InterPro" id="IPR043129">
    <property type="entry name" value="ATPase_NBD"/>
</dbReference>
<feature type="compositionally biased region" description="Low complexity" evidence="5">
    <location>
        <begin position="621"/>
        <end position="655"/>
    </location>
</feature>
<evidence type="ECO:0000313" key="7">
    <source>
        <dbReference type="EMBL" id="KAK3315470.1"/>
    </source>
</evidence>
<evidence type="ECO:0000256" key="2">
    <source>
        <dbReference type="ARBA" id="ARBA00022824"/>
    </source>
</evidence>
<dbReference type="FunFam" id="1.20.1270.10:FF:000002">
    <property type="entry name" value="Heat shock 70 kDa protein 4"/>
    <property type="match status" value="1"/>
</dbReference>
<dbReference type="Gene3D" id="2.60.34.10">
    <property type="entry name" value="Substrate Binding Domain Of DNAk, Chain A, domain 1"/>
    <property type="match status" value="1"/>
</dbReference>
<dbReference type="SUPFAM" id="SSF53067">
    <property type="entry name" value="Actin-like ATPase domain"/>
    <property type="match status" value="2"/>
</dbReference>
<sequence>MARATRSPLSILLCAVFFFSAHVFAVSAVLGIDLGTEYIKAALVKPGIPLEIVLTKDSRRKEASAVAFKPSPNGPKPGAYPERAYGSDALALAPRFPGDVYPNLKALLGLPAYSEEVQEYLSRHPALQLEAHKLRRTAAFKSAGAFTHEEEAWMVEELLAMQLQSIRSNAEALAGVGSSVRSAVLTVPPFYSIEEKRCVELAAELAGFKVLSLISDGLAVGLNYATSRQFPNINEGGKPEHHMIFDMGAGSTKATILKFQSRTVKDVGKFNKTIQEVQVLGSGWDRFLGGDALNSLIVDDMVAKFAESPKAKKANVVLSSVLAHGRAIAKLTKEAERLRHVLSANQNTQASFEGLYDDVDFKYKIARADFEDMASTHAERVGVAIQNALNVAGLKIKDLDSVILHGGASRTPFVQKELEKVLGGADKIRTNVNSDEAAVFGAGFRAAEISPSFRVKEIRVSEGAAYPAGMKWKTDEGKPKHQRLWTATSLLSAPPKEVTFTNHEDFSVNFYQVAPSPTSSVSQPGFAEADTKVFTTKNLTATISELVEKYKCEKADIKFKVSVRLATENGEVDVTKASVECEAEETEKEGFVDGVKNLFGFGKKDQQPLKGDSEGSEEADAASSSSTTESSTTTSSSSKTSSTSTSLSAASASESADAKSADKKKLVVIPVQYTVEKTGIPQLPKADLLALKDRIKAFEASDRARRLREETLNQLEGYTYKVRDLLENEAFIGASTAEERKKLETKTSDTSDWLYGDGRDATRDELKARLKALQDIVVPVQTRIEEAAKRPELVKGLKDALNQTQVFLGDIKRQISEYEAFQSSSQASVSQSSTTTNTETTTVTAAPSSDDFDGLEDEETSTTKPVTKTQVLIEDVDNDRGPVPPLYKIEDLKESEELYVSVSAWLEEKLTVQEKLGETDDPVLLSKDITARREKLDKAGMDLAMKGVKNFEKKKKTTTDSKAKKAKSAKKDGKGGPKKIKLEPGKDGKMPSQEEIDEMLKQFMDDYEAKEGSSGDRTPPSTEKGSQEEMKTEEKKEEKRVHEEL</sequence>
<dbReference type="Gene3D" id="3.30.30.30">
    <property type="match status" value="1"/>
</dbReference>
<dbReference type="FunFam" id="3.90.640.10:FF:000039">
    <property type="entry name" value="Hsp70 family chaperone Lhs1/Orp150"/>
    <property type="match status" value="1"/>
</dbReference>
<feature type="region of interest" description="Disordered" evidence="5">
    <location>
        <begin position="947"/>
        <end position="1045"/>
    </location>
</feature>
<keyword evidence="8" id="KW-1185">Reference proteome</keyword>
<dbReference type="PANTHER" id="PTHR45639:SF3">
    <property type="entry name" value="HYPOXIA UP-REGULATED PROTEIN 1"/>
    <property type="match status" value="1"/>
</dbReference>
<feature type="compositionally biased region" description="Polar residues" evidence="5">
    <location>
        <begin position="1015"/>
        <end position="1024"/>
    </location>
</feature>
<dbReference type="Gene3D" id="3.90.640.10">
    <property type="entry name" value="Actin, Chain A, domain 4"/>
    <property type="match status" value="1"/>
</dbReference>
<dbReference type="Pfam" id="PF00012">
    <property type="entry name" value="HSP70"/>
    <property type="match status" value="1"/>
</dbReference>
<dbReference type="GO" id="GO:0030968">
    <property type="term" value="P:endoplasmic reticulum unfolded protein response"/>
    <property type="evidence" value="ECO:0007669"/>
    <property type="project" value="TreeGrafter"/>
</dbReference>
<name>A0AAE0M1E6_9PEZI</name>
<dbReference type="InterPro" id="IPR013126">
    <property type="entry name" value="Hsp_70_fam"/>
</dbReference>
<dbReference type="GO" id="GO:0140662">
    <property type="term" value="F:ATP-dependent protein folding chaperone"/>
    <property type="evidence" value="ECO:0007669"/>
    <property type="project" value="InterPro"/>
</dbReference>
<reference evidence="7" key="1">
    <citation type="journal article" date="2023" name="Mol. Phylogenet. Evol.">
        <title>Genome-scale phylogeny and comparative genomics of the fungal order Sordariales.</title>
        <authorList>
            <person name="Hensen N."/>
            <person name="Bonometti L."/>
            <person name="Westerberg I."/>
            <person name="Brannstrom I.O."/>
            <person name="Guillou S."/>
            <person name="Cros-Aarteil S."/>
            <person name="Calhoun S."/>
            <person name="Haridas S."/>
            <person name="Kuo A."/>
            <person name="Mondo S."/>
            <person name="Pangilinan J."/>
            <person name="Riley R."/>
            <person name="LaButti K."/>
            <person name="Andreopoulos B."/>
            <person name="Lipzen A."/>
            <person name="Chen C."/>
            <person name="Yan M."/>
            <person name="Daum C."/>
            <person name="Ng V."/>
            <person name="Clum A."/>
            <person name="Steindorff A."/>
            <person name="Ohm R.A."/>
            <person name="Martin F."/>
            <person name="Silar P."/>
            <person name="Natvig D.O."/>
            <person name="Lalanne C."/>
            <person name="Gautier V."/>
            <person name="Ament-Velasquez S.L."/>
            <person name="Kruys A."/>
            <person name="Hutchinson M.I."/>
            <person name="Powell A.J."/>
            <person name="Barry K."/>
            <person name="Miller A.N."/>
            <person name="Grigoriev I.V."/>
            <person name="Debuchy R."/>
            <person name="Gladieux P."/>
            <person name="Hiltunen Thoren M."/>
            <person name="Johannesson H."/>
        </authorList>
    </citation>
    <scope>NUCLEOTIDE SEQUENCE</scope>
    <source>
        <strain evidence="7">CBS 118394</strain>
    </source>
</reference>
<dbReference type="Proteomes" id="UP001283341">
    <property type="component" value="Unassembled WGS sequence"/>
</dbReference>
<evidence type="ECO:0000256" key="6">
    <source>
        <dbReference type="SAM" id="SignalP"/>
    </source>
</evidence>
<evidence type="ECO:0000256" key="3">
    <source>
        <dbReference type="ARBA" id="ARBA00022840"/>
    </source>
</evidence>
<comment type="caution">
    <text evidence="7">The sequence shown here is derived from an EMBL/GenBank/DDBJ whole genome shotgun (WGS) entry which is preliminary data.</text>
</comment>
<feature type="compositionally biased region" description="Basic and acidic residues" evidence="5">
    <location>
        <begin position="957"/>
        <end position="989"/>
    </location>
</feature>
<feature type="signal peptide" evidence="6">
    <location>
        <begin position="1"/>
        <end position="25"/>
    </location>
</feature>
<accession>A0AAE0M1E6</accession>
<dbReference type="Gene3D" id="1.20.1270.10">
    <property type="match status" value="1"/>
</dbReference>
<dbReference type="EMBL" id="JAUEDM010000006">
    <property type="protein sequence ID" value="KAK3315470.1"/>
    <property type="molecule type" value="Genomic_DNA"/>
</dbReference>
<keyword evidence="4" id="KW-0143">Chaperone</keyword>
<dbReference type="PANTHER" id="PTHR45639">
    <property type="entry name" value="HSC70CB, ISOFORM G-RELATED"/>
    <property type="match status" value="1"/>
</dbReference>
<feature type="compositionally biased region" description="Acidic residues" evidence="5">
    <location>
        <begin position="850"/>
        <end position="860"/>
    </location>
</feature>
<dbReference type="Gene3D" id="3.30.420.40">
    <property type="match status" value="2"/>
</dbReference>
<dbReference type="SUPFAM" id="SSF100934">
    <property type="entry name" value="Heat shock protein 70kD (HSP70), C-terminal subdomain"/>
    <property type="match status" value="1"/>
</dbReference>
<evidence type="ECO:0000256" key="1">
    <source>
        <dbReference type="ARBA" id="ARBA00022741"/>
    </source>
</evidence>
<organism evidence="7 8">
    <name type="scientific">Apodospora peruviana</name>
    <dbReference type="NCBI Taxonomy" id="516989"/>
    <lineage>
        <taxon>Eukaryota</taxon>
        <taxon>Fungi</taxon>
        <taxon>Dikarya</taxon>
        <taxon>Ascomycota</taxon>
        <taxon>Pezizomycotina</taxon>
        <taxon>Sordariomycetes</taxon>
        <taxon>Sordariomycetidae</taxon>
        <taxon>Sordariales</taxon>
        <taxon>Lasiosphaeriaceae</taxon>
        <taxon>Apodospora</taxon>
    </lineage>
</organism>
<feature type="compositionally biased region" description="Basic and acidic residues" evidence="5">
    <location>
        <begin position="998"/>
        <end position="1014"/>
    </location>
</feature>
<dbReference type="CDD" id="cd10230">
    <property type="entry name" value="ASKHA_NBD_HSP70_HYOU1"/>
    <property type="match status" value="1"/>
</dbReference>
<dbReference type="GO" id="GO:0034663">
    <property type="term" value="C:endoplasmic reticulum chaperone complex"/>
    <property type="evidence" value="ECO:0007669"/>
    <property type="project" value="TreeGrafter"/>
</dbReference>
<protein>
    <submittedName>
        <fullName evidence="7">Hsp70 protein-domain-containing protein</fullName>
    </submittedName>
</protein>
<feature type="region of interest" description="Disordered" evidence="5">
    <location>
        <begin position="603"/>
        <end position="655"/>
    </location>
</feature>
<evidence type="ECO:0000256" key="5">
    <source>
        <dbReference type="SAM" id="MobiDB-lite"/>
    </source>
</evidence>
<keyword evidence="3" id="KW-0067">ATP-binding</keyword>
<feature type="region of interest" description="Disordered" evidence="5">
    <location>
        <begin position="822"/>
        <end position="864"/>
    </location>
</feature>
<feature type="chain" id="PRO_5042106298" evidence="6">
    <location>
        <begin position="26"/>
        <end position="1045"/>
    </location>
</feature>
<dbReference type="PRINTS" id="PR00301">
    <property type="entry name" value="HEATSHOCK70"/>
</dbReference>
<dbReference type="InterPro" id="IPR029047">
    <property type="entry name" value="HSP70_peptide-bd_sf"/>
</dbReference>